<feature type="compositionally biased region" description="Basic and acidic residues" evidence="2">
    <location>
        <begin position="1"/>
        <end position="11"/>
    </location>
</feature>
<organism evidence="3 4">
    <name type="scientific">Sclerotinia sclerotiorum (strain ATCC 18683 / 1980 / Ss-1)</name>
    <name type="common">White mold</name>
    <name type="synonym">Whetzelinia sclerotiorum</name>
    <dbReference type="NCBI Taxonomy" id="665079"/>
    <lineage>
        <taxon>Eukaryota</taxon>
        <taxon>Fungi</taxon>
        <taxon>Dikarya</taxon>
        <taxon>Ascomycota</taxon>
        <taxon>Pezizomycotina</taxon>
        <taxon>Leotiomycetes</taxon>
        <taxon>Helotiales</taxon>
        <taxon>Sclerotiniaceae</taxon>
        <taxon>Sclerotinia</taxon>
    </lineage>
</organism>
<proteinExistence type="inferred from homology"/>
<evidence type="ECO:0000313" key="4">
    <source>
        <dbReference type="Proteomes" id="UP000177798"/>
    </source>
</evidence>
<feature type="compositionally biased region" description="Basic and acidic residues" evidence="2">
    <location>
        <begin position="226"/>
        <end position="241"/>
    </location>
</feature>
<dbReference type="PANTHER" id="PTHR33365">
    <property type="entry name" value="YALI0B05434P"/>
    <property type="match status" value="1"/>
</dbReference>
<reference evidence="4" key="1">
    <citation type="journal article" date="2017" name="Genome Biol. Evol.">
        <title>The complete genome sequence of the phytopathogenic fungus Sclerotinia sclerotiorum reveals insights into the genome architecture of broad host range pathogens.</title>
        <authorList>
            <person name="Derbyshire M."/>
            <person name="Denton-Giles M."/>
            <person name="Hegedus D."/>
            <person name="Seifbarghy S."/>
            <person name="Rollins J."/>
            <person name="van Kan J."/>
            <person name="Seidl M.F."/>
            <person name="Faino L."/>
            <person name="Mbengue M."/>
            <person name="Navaud O."/>
            <person name="Raffaele S."/>
            <person name="Hammond-Kosack K."/>
            <person name="Heard S."/>
            <person name="Oliver R."/>
        </authorList>
    </citation>
    <scope>NUCLEOTIDE SEQUENCE [LARGE SCALE GENOMIC DNA]</scope>
    <source>
        <strain evidence="4">ATCC 18683 / 1980 / Ss-1</strain>
    </source>
</reference>
<dbReference type="InterPro" id="IPR021765">
    <property type="entry name" value="UstYa-like"/>
</dbReference>
<dbReference type="VEuPathDB" id="FungiDB:sscle_08g065970"/>
<feature type="region of interest" description="Disordered" evidence="2">
    <location>
        <begin position="1"/>
        <end position="23"/>
    </location>
</feature>
<dbReference type="Pfam" id="PF11807">
    <property type="entry name" value="UstYa"/>
    <property type="match status" value="1"/>
</dbReference>
<sequence length="264" mass="30242">MSDKHSIHSEDEPSWSPKDVEESLLPEEINGLNKGNKKCHRSNLRCYTVQNTELRGLVSAPTKKVRFDGTFNRSSPYKGPPSREVDALWDEVTELGVMSISEDVFQHLNASKHAVKLPSSLGGGRLAVFETIHQIHCVQTLWQAAYPEYYTKQTEFKNSHPKDWYGHLDHCADMLRQKLMCEADTGIVTYNWMKGHTNPHPNFNVQHECRDFNAILEYARDNQVDKESSERIDVSRLKPDDGLMMEFEGEPPFDPDAVPSIRQQ</sequence>
<dbReference type="PANTHER" id="PTHR33365:SF12">
    <property type="entry name" value="TAT PATHWAY SIGNAL SEQUENCE"/>
    <property type="match status" value="1"/>
</dbReference>
<evidence type="ECO:0000313" key="3">
    <source>
        <dbReference type="EMBL" id="APA11827.1"/>
    </source>
</evidence>
<dbReference type="OrthoDB" id="3687641at2759"/>
<dbReference type="Proteomes" id="UP000177798">
    <property type="component" value="Chromosome 8"/>
</dbReference>
<gene>
    <name evidence="3" type="ORF">sscle_08g065970</name>
</gene>
<feature type="region of interest" description="Disordered" evidence="2">
    <location>
        <begin position="226"/>
        <end position="264"/>
    </location>
</feature>
<dbReference type="AlphaFoldDB" id="A0A1D9QA60"/>
<comment type="similarity">
    <text evidence="1">Belongs to the ustYa family.</text>
</comment>
<accession>A0A1D9QA60</accession>
<protein>
    <submittedName>
        <fullName evidence="3">Uncharacterized protein</fullName>
    </submittedName>
</protein>
<name>A0A1D9QA60_SCLS1</name>
<evidence type="ECO:0000256" key="2">
    <source>
        <dbReference type="SAM" id="MobiDB-lite"/>
    </source>
</evidence>
<evidence type="ECO:0000256" key="1">
    <source>
        <dbReference type="ARBA" id="ARBA00035112"/>
    </source>
</evidence>
<dbReference type="EMBL" id="CP017821">
    <property type="protein sequence ID" value="APA11827.1"/>
    <property type="molecule type" value="Genomic_DNA"/>
</dbReference>
<dbReference type="GO" id="GO:0043386">
    <property type="term" value="P:mycotoxin biosynthetic process"/>
    <property type="evidence" value="ECO:0007669"/>
    <property type="project" value="InterPro"/>
</dbReference>